<protein>
    <recommendedName>
        <fullName evidence="4">Preprotein translocase subunit SecD</fullName>
    </recommendedName>
</protein>
<name>A0A934MBR9_9MICO</name>
<evidence type="ECO:0008006" key="4">
    <source>
        <dbReference type="Google" id="ProtNLM"/>
    </source>
</evidence>
<accession>A0A934MBR9</accession>
<feature type="chain" id="PRO_5036793234" description="Preprotein translocase subunit SecD" evidence="1">
    <location>
        <begin position="22"/>
        <end position="157"/>
    </location>
</feature>
<gene>
    <name evidence="2" type="ORF">JAV76_11310</name>
</gene>
<organism evidence="2 3">
    <name type="scientific">Sanguibacter suaedae</name>
    <dbReference type="NCBI Taxonomy" id="2795737"/>
    <lineage>
        <taxon>Bacteria</taxon>
        <taxon>Bacillati</taxon>
        <taxon>Actinomycetota</taxon>
        <taxon>Actinomycetes</taxon>
        <taxon>Micrococcales</taxon>
        <taxon>Sanguibacteraceae</taxon>
        <taxon>Sanguibacter</taxon>
    </lineage>
</organism>
<evidence type="ECO:0000256" key="1">
    <source>
        <dbReference type="SAM" id="SignalP"/>
    </source>
</evidence>
<dbReference type="Proteomes" id="UP000602087">
    <property type="component" value="Unassembled WGS sequence"/>
</dbReference>
<evidence type="ECO:0000313" key="3">
    <source>
        <dbReference type="Proteomes" id="UP000602087"/>
    </source>
</evidence>
<reference evidence="2" key="1">
    <citation type="submission" date="2020-12" db="EMBL/GenBank/DDBJ databases">
        <title>Sanguibacter suaedae sp. nov., isolated from Suaeda aralocaspica.</title>
        <authorList>
            <person name="Ma Q."/>
        </authorList>
    </citation>
    <scope>NUCLEOTIDE SEQUENCE</scope>
    <source>
        <strain evidence="2">YZGR15</strain>
    </source>
</reference>
<dbReference type="AlphaFoldDB" id="A0A934MBR9"/>
<evidence type="ECO:0000313" key="2">
    <source>
        <dbReference type="EMBL" id="MBI9115601.1"/>
    </source>
</evidence>
<keyword evidence="3" id="KW-1185">Reference proteome</keyword>
<sequence length="157" mass="15956">MKNSRRTTLLVIVAAALGGCAAEEEPDQTPGAPSGTVGLAVSVTCDEGSDPLCVPIGDQHVMSPAGYQAVPVDDAAVAERDGQNSVALTFTEDGADALTALTEEAAEAGDSARLVMRVGDEIRSAVEVPGPVDGNTLTIALPPDESAQEVVDLIVED</sequence>
<keyword evidence="1" id="KW-0732">Signal</keyword>
<proteinExistence type="predicted"/>
<feature type="signal peptide" evidence="1">
    <location>
        <begin position="1"/>
        <end position="21"/>
    </location>
</feature>
<dbReference type="RefSeq" id="WP_198734168.1">
    <property type="nucleotide sequence ID" value="NZ_JAEINH010000009.1"/>
</dbReference>
<comment type="caution">
    <text evidence="2">The sequence shown here is derived from an EMBL/GenBank/DDBJ whole genome shotgun (WGS) entry which is preliminary data.</text>
</comment>
<dbReference type="EMBL" id="JAEINH010000009">
    <property type="protein sequence ID" value="MBI9115601.1"/>
    <property type="molecule type" value="Genomic_DNA"/>
</dbReference>
<dbReference type="PROSITE" id="PS51257">
    <property type="entry name" value="PROKAR_LIPOPROTEIN"/>
    <property type="match status" value="1"/>
</dbReference>